<protein>
    <submittedName>
        <fullName evidence="1">Uncharacterized protein</fullName>
    </submittedName>
</protein>
<comment type="caution">
    <text evidence="1">The sequence shown here is derived from an EMBL/GenBank/DDBJ whole genome shotgun (WGS) entry which is preliminary data.</text>
</comment>
<organism evidence="1 2">
    <name type="scientific">Methanosphaera stadtmanae</name>
    <dbReference type="NCBI Taxonomy" id="2317"/>
    <lineage>
        <taxon>Archaea</taxon>
        <taxon>Methanobacteriati</taxon>
        <taxon>Methanobacteriota</taxon>
        <taxon>Methanomada group</taxon>
        <taxon>Methanobacteria</taxon>
        <taxon>Methanobacteriales</taxon>
        <taxon>Methanobacteriaceae</taxon>
        <taxon>Methanosphaera</taxon>
    </lineage>
</organism>
<dbReference type="AlphaFoldDB" id="A0A328Q9M0"/>
<name>A0A328Q9M0_9EURY</name>
<evidence type="ECO:0000313" key="2">
    <source>
        <dbReference type="Proteomes" id="UP000248557"/>
    </source>
</evidence>
<reference evidence="1 2" key="1">
    <citation type="submission" date="2017-05" db="EMBL/GenBank/DDBJ databases">
        <title>Host range expansion of the Methanosphaera genus to humans and monogastric animals involves recent and extensive reduction in genome content.</title>
        <authorList>
            <person name="Hoedt E.C."/>
            <person name="Volmer J.G."/>
            <person name="Parks D.H."/>
            <person name="Rosewarne C.P."/>
            <person name="Denman S.E."/>
            <person name="Mcsweeney C.S."/>
            <person name="O Cuiv P."/>
            <person name="Hugenholtz P."/>
            <person name="Tyson G.W."/>
            <person name="Morrison M."/>
        </authorList>
    </citation>
    <scope>NUCLEOTIDE SEQUENCE [LARGE SCALE GENOMIC DNA]</scope>
    <source>
        <strain evidence="1 2">PA5</strain>
    </source>
</reference>
<dbReference type="EMBL" id="NGJK01000032">
    <property type="protein sequence ID" value="RAP03218.1"/>
    <property type="molecule type" value="Genomic_DNA"/>
</dbReference>
<dbReference type="GeneID" id="3855834"/>
<accession>A0A328Q9M0</accession>
<sequence>MSIGKDWDEEYINNLKEFDKHIKESTVTLNYEFITEHYFEMYEVALNAGTIMPYRFNTIGLAYKGHDHDRPTKFNNFDPKVKERLEKTYAKRTELQYKYADPNSNQKERYEEFLDKEIYDFIEEFPQFKDIIIQE</sequence>
<proteinExistence type="predicted"/>
<evidence type="ECO:0000313" key="1">
    <source>
        <dbReference type="EMBL" id="RAP03218.1"/>
    </source>
</evidence>
<gene>
    <name evidence="1" type="ORF">CA615_03325</name>
</gene>
<dbReference type="RefSeq" id="WP_011406283.1">
    <property type="nucleotide sequence ID" value="NZ_CAUHHK010000003.1"/>
</dbReference>
<dbReference type="Proteomes" id="UP000248557">
    <property type="component" value="Unassembled WGS sequence"/>
</dbReference>